<keyword evidence="6 8" id="KW-0472">Membrane</keyword>
<sequence>MRRTGSSGRPRRTRSTAPTAPASAPIWSSTTATDPPFRSAVTARLAACAAVTTVLRAPRVTSLHVFCGVLVAAILARPLITGALSAPILRTAATVFVAVCVQALPFLVLGVVLSGMIAAFASPAVLRRLLPGRPAAAVPAAGVAGLILPGCECASVPVARRLIGQGVPDAAALTFLLAAPAVNPVVLVATAVAFPGEPAMVGARFLGSLATACVMGWLWQRAGRAEWIADRVRQRVPAVAGAGRWAVLAETARHDLVSAGGFLVLGGLAAAALSVLVPPAWLDALGGRLLLAILLMAVLAVVLALCSEADAFVAASLSALPLLPRLVFLVVGPAVDVKLVALQAGTFGRAFALRFAPATFVVAVLCAVGAGLVVFGGVR</sequence>
<name>A0ABX1SJ03_9PSEU</name>
<feature type="transmembrane region" description="Helical" evidence="8">
    <location>
        <begin position="256"/>
        <end position="277"/>
    </location>
</feature>
<comment type="subcellular location">
    <subcellularLocation>
        <location evidence="1">Cell membrane</location>
        <topology evidence="1">Multi-pass membrane protein</topology>
    </subcellularLocation>
</comment>
<dbReference type="PANTHER" id="PTHR34184:SF4">
    <property type="entry name" value="UPF0718 PROTEIN YCGR"/>
    <property type="match status" value="1"/>
</dbReference>
<gene>
    <name evidence="9" type="ORF">HF526_30375</name>
</gene>
<evidence type="ECO:0000313" key="9">
    <source>
        <dbReference type="EMBL" id="NMI01572.1"/>
    </source>
</evidence>
<feature type="compositionally biased region" description="Basic residues" evidence="7">
    <location>
        <begin position="1"/>
        <end position="14"/>
    </location>
</feature>
<dbReference type="Proteomes" id="UP000820669">
    <property type="component" value="Unassembled WGS sequence"/>
</dbReference>
<proteinExistence type="inferred from homology"/>
<feature type="region of interest" description="Disordered" evidence="7">
    <location>
        <begin position="1"/>
        <end position="31"/>
    </location>
</feature>
<keyword evidence="4 8" id="KW-0812">Transmembrane</keyword>
<comment type="similarity">
    <text evidence="2">Belongs to the UPF0718 family.</text>
</comment>
<dbReference type="PANTHER" id="PTHR34184">
    <property type="entry name" value="UPF0718 PROTEIN YCGR"/>
    <property type="match status" value="1"/>
</dbReference>
<comment type="caution">
    <text evidence="9">The sequence shown here is derived from an EMBL/GenBank/DDBJ whole genome shotgun (WGS) entry which is preliminary data.</text>
</comment>
<feature type="transmembrane region" description="Helical" evidence="8">
    <location>
        <begin position="355"/>
        <end position="378"/>
    </location>
</feature>
<dbReference type="InterPro" id="IPR005524">
    <property type="entry name" value="DUF318"/>
</dbReference>
<feature type="transmembrane region" description="Helical" evidence="8">
    <location>
        <begin position="200"/>
        <end position="219"/>
    </location>
</feature>
<dbReference type="InterPro" id="IPR052923">
    <property type="entry name" value="UPF0718"/>
</dbReference>
<evidence type="ECO:0000256" key="6">
    <source>
        <dbReference type="ARBA" id="ARBA00023136"/>
    </source>
</evidence>
<evidence type="ECO:0000256" key="7">
    <source>
        <dbReference type="SAM" id="MobiDB-lite"/>
    </source>
</evidence>
<feature type="transmembrane region" description="Helical" evidence="8">
    <location>
        <begin position="170"/>
        <end position="194"/>
    </location>
</feature>
<evidence type="ECO:0000256" key="1">
    <source>
        <dbReference type="ARBA" id="ARBA00004651"/>
    </source>
</evidence>
<evidence type="ECO:0000256" key="8">
    <source>
        <dbReference type="SAM" id="Phobius"/>
    </source>
</evidence>
<dbReference type="Pfam" id="PF03773">
    <property type="entry name" value="ArsP_1"/>
    <property type="match status" value="1"/>
</dbReference>
<reference evidence="9 10" key="1">
    <citation type="submission" date="2020-04" db="EMBL/GenBank/DDBJ databases">
        <authorList>
            <person name="Klaysubun C."/>
            <person name="Duangmal K."/>
            <person name="Lipun K."/>
        </authorList>
    </citation>
    <scope>NUCLEOTIDE SEQUENCE [LARGE SCALE GENOMIC DNA]</scope>
    <source>
        <strain evidence="9 10">K10HN5</strain>
    </source>
</reference>
<organism evidence="9 10">
    <name type="scientific">Pseudonocardia acidicola</name>
    <dbReference type="NCBI Taxonomy" id="2724939"/>
    <lineage>
        <taxon>Bacteria</taxon>
        <taxon>Bacillati</taxon>
        <taxon>Actinomycetota</taxon>
        <taxon>Actinomycetes</taxon>
        <taxon>Pseudonocardiales</taxon>
        <taxon>Pseudonocardiaceae</taxon>
        <taxon>Pseudonocardia</taxon>
    </lineage>
</organism>
<feature type="compositionally biased region" description="Low complexity" evidence="7">
    <location>
        <begin position="15"/>
        <end position="31"/>
    </location>
</feature>
<accession>A0ABX1SJ03</accession>
<feature type="transmembrane region" description="Helical" evidence="8">
    <location>
        <begin position="95"/>
        <end position="121"/>
    </location>
</feature>
<evidence type="ECO:0000256" key="5">
    <source>
        <dbReference type="ARBA" id="ARBA00022989"/>
    </source>
</evidence>
<feature type="transmembrane region" description="Helical" evidence="8">
    <location>
        <begin position="289"/>
        <end position="306"/>
    </location>
</feature>
<keyword evidence="10" id="KW-1185">Reference proteome</keyword>
<evidence type="ECO:0000256" key="2">
    <source>
        <dbReference type="ARBA" id="ARBA00006386"/>
    </source>
</evidence>
<evidence type="ECO:0000256" key="3">
    <source>
        <dbReference type="ARBA" id="ARBA00022475"/>
    </source>
</evidence>
<evidence type="ECO:0000313" key="10">
    <source>
        <dbReference type="Proteomes" id="UP000820669"/>
    </source>
</evidence>
<protein>
    <submittedName>
        <fullName evidence="9">Permease</fullName>
    </submittedName>
</protein>
<feature type="transmembrane region" description="Helical" evidence="8">
    <location>
        <begin position="313"/>
        <end position="335"/>
    </location>
</feature>
<keyword evidence="5 8" id="KW-1133">Transmembrane helix</keyword>
<dbReference type="EMBL" id="JAAXLA010000090">
    <property type="protein sequence ID" value="NMI01572.1"/>
    <property type="molecule type" value="Genomic_DNA"/>
</dbReference>
<evidence type="ECO:0000256" key="4">
    <source>
        <dbReference type="ARBA" id="ARBA00022692"/>
    </source>
</evidence>
<keyword evidence="3" id="KW-1003">Cell membrane</keyword>